<evidence type="ECO:0000313" key="1">
    <source>
        <dbReference type="EMBL" id="KXT66486.1"/>
    </source>
</evidence>
<organism evidence="1 2">
    <name type="scientific">Streptococcus gallolyticus</name>
    <dbReference type="NCBI Taxonomy" id="315405"/>
    <lineage>
        <taxon>Bacteria</taxon>
        <taxon>Bacillati</taxon>
        <taxon>Bacillota</taxon>
        <taxon>Bacilli</taxon>
        <taxon>Lactobacillales</taxon>
        <taxon>Streptococcaceae</taxon>
        <taxon>Streptococcus</taxon>
    </lineage>
</organism>
<dbReference type="PATRIC" id="fig|315405.11.peg.1947"/>
<dbReference type="InterPro" id="IPR001360">
    <property type="entry name" value="Glyco_hydro_1"/>
</dbReference>
<protein>
    <submittedName>
        <fullName evidence="1">6-phospho-beta-glucosidase</fullName>
        <ecNumber evidence="1">3.2.1.86</ecNumber>
    </submittedName>
</protein>
<dbReference type="SUPFAM" id="SSF51445">
    <property type="entry name" value="(Trans)glycosidases"/>
    <property type="match status" value="1"/>
</dbReference>
<dbReference type="Gene3D" id="3.20.20.80">
    <property type="entry name" value="Glycosidases"/>
    <property type="match status" value="1"/>
</dbReference>
<dbReference type="EMBL" id="LQOF01000332">
    <property type="protein sequence ID" value="KXT66486.1"/>
    <property type="molecule type" value="Genomic_DNA"/>
</dbReference>
<comment type="caution">
    <text evidence="1">The sequence shown here is derived from an EMBL/GenBank/DDBJ whole genome shotgun (WGS) entry which is preliminary data.</text>
</comment>
<keyword evidence="1" id="KW-0326">Glycosidase</keyword>
<dbReference type="AlphaFoldDB" id="A0A139MRU4"/>
<dbReference type="Proteomes" id="UP000070198">
    <property type="component" value="Unassembled WGS sequence"/>
</dbReference>
<sequence>MYQAAHHQLVASSLVTKMAHDIDSENQIGCMLAGGMHYPYSCRPEDYKEAIDSDRKNYFFIDVQARGYYPNYAKKCLNVNRLSWRC</sequence>
<name>A0A139MRU4_9STRE</name>
<gene>
    <name evidence="1" type="ORF">SGADD02_01670</name>
</gene>
<dbReference type="GO" id="GO:0008706">
    <property type="term" value="F:6-phospho-beta-glucosidase activity"/>
    <property type="evidence" value="ECO:0007669"/>
    <property type="project" value="UniProtKB-EC"/>
</dbReference>
<keyword evidence="1" id="KW-0378">Hydrolase</keyword>
<accession>A0A139MRU4</accession>
<evidence type="ECO:0000313" key="2">
    <source>
        <dbReference type="Proteomes" id="UP000070198"/>
    </source>
</evidence>
<dbReference type="Pfam" id="PF00232">
    <property type="entry name" value="Glyco_hydro_1"/>
    <property type="match status" value="1"/>
</dbReference>
<dbReference type="EC" id="3.2.1.86" evidence="1"/>
<dbReference type="GO" id="GO:0005975">
    <property type="term" value="P:carbohydrate metabolic process"/>
    <property type="evidence" value="ECO:0007669"/>
    <property type="project" value="InterPro"/>
</dbReference>
<reference evidence="1 2" key="1">
    <citation type="submission" date="2016-01" db="EMBL/GenBank/DDBJ databases">
        <title>Highly variable Streptococcus oralis are common among viridans streptococci isolated from primates.</title>
        <authorList>
            <person name="Denapaite D."/>
            <person name="Rieger M."/>
            <person name="Koendgen S."/>
            <person name="Brueckner R."/>
            <person name="Ochigava I."/>
            <person name="Kappeler P."/>
            <person name="Maetz-Rensing K."/>
            <person name="Leendertz F."/>
            <person name="Hakenbeck R."/>
        </authorList>
    </citation>
    <scope>NUCLEOTIDE SEQUENCE [LARGE SCALE GENOMIC DNA]</scope>
    <source>
        <strain evidence="1 2">DD02</strain>
    </source>
</reference>
<dbReference type="InterPro" id="IPR017853">
    <property type="entry name" value="GH"/>
</dbReference>
<proteinExistence type="predicted"/>